<dbReference type="GO" id="GO:0008782">
    <property type="term" value="F:adenosylhomocysteine nucleosidase activity"/>
    <property type="evidence" value="ECO:0007669"/>
    <property type="project" value="TreeGrafter"/>
</dbReference>
<dbReference type="EMBL" id="APPQ01000020">
    <property type="protein sequence ID" value="ENV45210.1"/>
    <property type="molecule type" value="Genomic_DNA"/>
</dbReference>
<proteinExistence type="predicted"/>
<dbReference type="AlphaFoldDB" id="N9ANB0"/>
<evidence type="ECO:0000313" key="2">
    <source>
        <dbReference type="EMBL" id="ENV45210.1"/>
    </source>
</evidence>
<dbReference type="GO" id="GO:0009116">
    <property type="term" value="P:nucleoside metabolic process"/>
    <property type="evidence" value="ECO:0007669"/>
    <property type="project" value="InterPro"/>
</dbReference>
<organism evidence="2 3">
    <name type="scientific">Acinetobacter schindleri CIP 107287</name>
    <dbReference type="NCBI Taxonomy" id="1217988"/>
    <lineage>
        <taxon>Bacteria</taxon>
        <taxon>Pseudomonadati</taxon>
        <taxon>Pseudomonadota</taxon>
        <taxon>Gammaproteobacteria</taxon>
        <taxon>Moraxellales</taxon>
        <taxon>Moraxellaceae</taxon>
        <taxon>Acinetobacter</taxon>
    </lineage>
</organism>
<evidence type="ECO:0000313" key="3">
    <source>
        <dbReference type="Proteomes" id="UP000018440"/>
    </source>
</evidence>
<dbReference type="InterPro" id="IPR000845">
    <property type="entry name" value="Nucleoside_phosphorylase_d"/>
</dbReference>
<dbReference type="Proteomes" id="UP000018440">
    <property type="component" value="Unassembled WGS sequence"/>
</dbReference>
<dbReference type="GO" id="GO:0019284">
    <property type="term" value="P:L-methionine salvage from S-adenosylmethionine"/>
    <property type="evidence" value="ECO:0007669"/>
    <property type="project" value="TreeGrafter"/>
</dbReference>
<dbReference type="PANTHER" id="PTHR46832">
    <property type="entry name" value="5'-METHYLTHIOADENOSINE/S-ADENOSYLHOMOCYSTEINE NUCLEOSIDASE"/>
    <property type="match status" value="1"/>
</dbReference>
<protein>
    <recommendedName>
        <fullName evidence="1">Nucleoside phosphorylase domain-containing protein</fullName>
    </recommendedName>
</protein>
<dbReference type="SUPFAM" id="SSF52172">
    <property type="entry name" value="CheY-like"/>
    <property type="match status" value="1"/>
</dbReference>
<dbReference type="RefSeq" id="WP_004891440.1">
    <property type="nucleotide sequence ID" value="NZ_KB849575.1"/>
</dbReference>
<dbReference type="SUPFAM" id="SSF53167">
    <property type="entry name" value="Purine and uridine phosphorylases"/>
    <property type="match status" value="1"/>
</dbReference>
<accession>N9ANB0</accession>
<dbReference type="PATRIC" id="fig|1217988.3.peg.849"/>
<dbReference type="InterPro" id="IPR011006">
    <property type="entry name" value="CheY-like_superfamily"/>
</dbReference>
<gene>
    <name evidence="2" type="ORF">F955_00880</name>
</gene>
<dbReference type="InterPro" id="IPR035994">
    <property type="entry name" value="Nucleoside_phosphorylase_sf"/>
</dbReference>
<comment type="caution">
    <text evidence="2">The sequence shown here is derived from an EMBL/GenBank/DDBJ whole genome shotgun (WGS) entry which is preliminary data.</text>
</comment>
<name>N9ANB0_9GAMM</name>
<feature type="domain" description="Nucleoside phosphorylase" evidence="1">
    <location>
        <begin position="140"/>
        <end position="366"/>
    </location>
</feature>
<reference evidence="2 3" key="1">
    <citation type="submission" date="2013-02" db="EMBL/GenBank/DDBJ databases">
        <title>The Genome Sequence of Acinetobacter schindleri CIP 107287.</title>
        <authorList>
            <consortium name="The Broad Institute Genome Sequencing Platform"/>
            <consortium name="The Broad Institute Genome Sequencing Center for Infectious Disease"/>
            <person name="Cerqueira G."/>
            <person name="Feldgarden M."/>
            <person name="Courvalin P."/>
            <person name="Perichon B."/>
            <person name="Grillot-Courvalin C."/>
            <person name="Clermont D."/>
            <person name="Rocha E."/>
            <person name="Yoon E.-J."/>
            <person name="Nemec A."/>
            <person name="Walker B."/>
            <person name="Young S.K."/>
            <person name="Zeng Q."/>
            <person name="Gargeya S."/>
            <person name="Fitzgerald M."/>
            <person name="Haas B."/>
            <person name="Abouelleil A."/>
            <person name="Alvarado L."/>
            <person name="Arachchi H.M."/>
            <person name="Berlin A.M."/>
            <person name="Chapman S.B."/>
            <person name="Dewar J."/>
            <person name="Goldberg J."/>
            <person name="Griggs A."/>
            <person name="Gujja S."/>
            <person name="Hansen M."/>
            <person name="Howarth C."/>
            <person name="Imamovic A."/>
            <person name="Larimer J."/>
            <person name="McCowan C."/>
            <person name="Murphy C."/>
            <person name="Neiman D."/>
            <person name="Pearson M."/>
            <person name="Priest M."/>
            <person name="Roberts A."/>
            <person name="Saif S."/>
            <person name="Shea T."/>
            <person name="Sisk P."/>
            <person name="Sykes S."/>
            <person name="Wortman J."/>
            <person name="Nusbaum C."/>
            <person name="Birren B."/>
        </authorList>
    </citation>
    <scope>NUCLEOTIDE SEQUENCE [LARGE SCALE GENOMIC DNA]</scope>
    <source>
        <strain evidence="2 3">CIP 107287</strain>
    </source>
</reference>
<dbReference type="Gene3D" id="3.40.50.1580">
    <property type="entry name" value="Nucleoside phosphorylase domain"/>
    <property type="match status" value="1"/>
</dbReference>
<evidence type="ECO:0000259" key="1">
    <source>
        <dbReference type="Pfam" id="PF01048"/>
    </source>
</evidence>
<dbReference type="HOGENOM" id="CLU_055125_0_0_6"/>
<dbReference type="PANTHER" id="PTHR46832:SF1">
    <property type="entry name" value="5'-METHYLTHIOADENOSINE_S-ADENOSYLHOMOCYSTEINE NUCLEOSIDASE"/>
    <property type="match status" value="1"/>
</dbReference>
<dbReference type="GO" id="GO:0008930">
    <property type="term" value="F:methylthioadenosine nucleosidase activity"/>
    <property type="evidence" value="ECO:0007669"/>
    <property type="project" value="TreeGrafter"/>
</dbReference>
<dbReference type="GO" id="GO:0005829">
    <property type="term" value="C:cytosol"/>
    <property type="evidence" value="ECO:0007669"/>
    <property type="project" value="TreeGrafter"/>
</dbReference>
<sequence>MKILILEDETHKFNLISEEILNFNPDIKIDRSEDRTNFIKKLEREIYDLIIIDLIVPTHPQSDPIDLSGSIIYDLRDEDCPNIRTPVLALTQFDAVAIDNFEELNSHNINVITFSCEKEAWRKPLLQRLIDNLPPPKYDFVIVCALPKETNAYRSIGLDISESKSIQGLDCLDIKLDSHKGLVITCPRMGLVDAAITSTMALQIFKPKLIAMSGICAGIEGEAEIYDITIPELCYQHDSGKWTADGFTPEPYSIQLDHTVKLKIKELISREGFVNHILSDISPNRSEIPQHLEKISTSIKLGILSSGSAVVADENFNKIINMQHRKIAAFEMESYALYEAARLTDFKPMFFSAKAVVDNGTPGKNDDFHRIACLVSAKTTIEIIKVLL</sequence>
<dbReference type="Pfam" id="PF01048">
    <property type="entry name" value="PNP_UDP_1"/>
    <property type="match status" value="1"/>
</dbReference>